<dbReference type="EMBL" id="BAAFST010000001">
    <property type="protein sequence ID" value="GAB1285297.1"/>
    <property type="molecule type" value="Genomic_DNA"/>
</dbReference>
<evidence type="ECO:0000313" key="12">
    <source>
        <dbReference type="EMBL" id="GAB1285297.1"/>
    </source>
</evidence>
<organism evidence="12 13">
    <name type="scientific">Apodemus speciosus</name>
    <name type="common">Large Japanese field mouse</name>
    <dbReference type="NCBI Taxonomy" id="105296"/>
    <lineage>
        <taxon>Eukaryota</taxon>
        <taxon>Metazoa</taxon>
        <taxon>Chordata</taxon>
        <taxon>Craniata</taxon>
        <taxon>Vertebrata</taxon>
        <taxon>Euteleostomi</taxon>
        <taxon>Mammalia</taxon>
        <taxon>Eutheria</taxon>
        <taxon>Euarchontoglires</taxon>
        <taxon>Glires</taxon>
        <taxon>Rodentia</taxon>
        <taxon>Myomorpha</taxon>
        <taxon>Muroidea</taxon>
        <taxon>Muridae</taxon>
        <taxon>Murinae</taxon>
        <taxon>Apodemus</taxon>
    </lineage>
</organism>
<name>A0ABQ0EE03_APOSI</name>
<feature type="transmembrane region" description="Helical" evidence="10">
    <location>
        <begin position="261"/>
        <end position="282"/>
    </location>
</feature>
<keyword evidence="7 10" id="KW-0472">Membrane</keyword>
<feature type="transmembrane region" description="Helical" evidence="10">
    <location>
        <begin position="85"/>
        <end position="102"/>
    </location>
</feature>
<dbReference type="PANTHER" id="PTHR11388">
    <property type="entry name" value="ORGANIC ANION TRANSPORTER"/>
    <property type="match status" value="1"/>
</dbReference>
<keyword evidence="4" id="KW-1003">Cell membrane</keyword>
<evidence type="ECO:0000256" key="7">
    <source>
        <dbReference type="ARBA" id="ARBA00023136"/>
    </source>
</evidence>
<dbReference type="Proteomes" id="UP001623349">
    <property type="component" value="Unassembled WGS sequence"/>
</dbReference>
<accession>A0ABQ0EE03</accession>
<keyword evidence="5 10" id="KW-0812">Transmembrane</keyword>
<comment type="subcellular location">
    <subcellularLocation>
        <location evidence="1">Cell membrane</location>
        <topology evidence="1">Multi-pass membrane protein</topology>
    </subcellularLocation>
</comment>
<evidence type="ECO:0000256" key="2">
    <source>
        <dbReference type="ARBA" id="ARBA00009657"/>
    </source>
</evidence>
<comment type="similarity">
    <text evidence="2">Belongs to the organo anion transporter (TC 2.A.60) family.</text>
</comment>
<evidence type="ECO:0000256" key="5">
    <source>
        <dbReference type="ARBA" id="ARBA00022692"/>
    </source>
</evidence>
<comment type="caution">
    <text evidence="12">The sequence shown here is derived from an EMBL/GenBank/DDBJ whole genome shotgun (WGS) entry which is preliminary data.</text>
</comment>
<dbReference type="Pfam" id="PF03137">
    <property type="entry name" value="OATP"/>
    <property type="match status" value="1"/>
</dbReference>
<feature type="transmembrane region" description="Helical" evidence="10">
    <location>
        <begin position="166"/>
        <end position="192"/>
    </location>
</feature>
<protein>
    <submittedName>
        <fullName evidence="12">Slco6d1 protein</fullName>
    </submittedName>
</protein>
<dbReference type="PROSITE" id="PS51465">
    <property type="entry name" value="KAZAL_2"/>
    <property type="match status" value="1"/>
</dbReference>
<evidence type="ECO:0000256" key="9">
    <source>
        <dbReference type="SAM" id="MobiDB-lite"/>
    </source>
</evidence>
<feature type="region of interest" description="Disordered" evidence="9">
    <location>
        <begin position="1"/>
        <end position="27"/>
    </location>
</feature>
<dbReference type="PANTHER" id="PTHR11388:SF4">
    <property type="entry name" value="SOLUTE CARRIER ORGANIC ANION TRANSPORTER FAMILY, MEMBER 6D1"/>
    <property type="match status" value="1"/>
</dbReference>
<feature type="transmembrane region" description="Helical" evidence="10">
    <location>
        <begin position="204"/>
        <end position="226"/>
    </location>
</feature>
<gene>
    <name evidence="12" type="ORF">APTSU1_000052700</name>
</gene>
<sequence>MAQDKRKTKDEVKQDTVVESDEHQKNVESRKIETYLITLPTAVKKLADIPDKKSTDPKYSDSSEGPFGLGPLVFPALQRFNNIKFFLFMCCLATLPHAHFGGRGNRARWVAAATIVTGLAAIVFAVPYFYYEIIKMETLMEEDLCYDGKKPKICEAAGIPHKLICIYLFILGQFLHGIAGMPLYLLAITFIFDHVPTFSTGLYLAIADASLTFGYILGFLIGLKCFQFPVKEAMKAVKRGSPEPADVEKFRILQSGWWKTYIIVASISLCSTLPLLCFPSNLPGAHKIRLAKSQEHPCIDRRLINKKIKPNLKSVLHAIWRIFIFPAYIAGRFIGGYVVDKLRMNIKNKLKFIMAVSAISILFFLLLITVECETAKFPGINDDYDGHGIIGNLKAPCNENCGCTSTVYTAICGRDEKQYFSPCFAGCSASKRLRTEKAYYNCSCIKEGLTSPDDEGQYIDALSGTCNTNCLTLPLFFAFYFSAAIYSNLCSIPSTLITLE</sequence>
<evidence type="ECO:0000256" key="1">
    <source>
        <dbReference type="ARBA" id="ARBA00004651"/>
    </source>
</evidence>
<keyword evidence="3" id="KW-0813">Transport</keyword>
<evidence type="ECO:0000259" key="11">
    <source>
        <dbReference type="PROSITE" id="PS51465"/>
    </source>
</evidence>
<dbReference type="SUPFAM" id="SSF103473">
    <property type="entry name" value="MFS general substrate transporter"/>
    <property type="match status" value="1"/>
</dbReference>
<dbReference type="InterPro" id="IPR036259">
    <property type="entry name" value="MFS_trans_sf"/>
</dbReference>
<evidence type="ECO:0000256" key="8">
    <source>
        <dbReference type="ARBA" id="ARBA00023157"/>
    </source>
</evidence>
<keyword evidence="8" id="KW-1015">Disulfide bond</keyword>
<proteinExistence type="inferred from homology"/>
<feature type="transmembrane region" description="Helical" evidence="10">
    <location>
        <begin position="350"/>
        <end position="370"/>
    </location>
</feature>
<reference evidence="12 13" key="1">
    <citation type="submission" date="2024-08" db="EMBL/GenBank/DDBJ databases">
        <title>The draft genome of Apodemus speciosus.</title>
        <authorList>
            <person name="Nabeshima K."/>
            <person name="Suzuki S."/>
            <person name="Onuma M."/>
        </authorList>
    </citation>
    <scope>NUCLEOTIDE SEQUENCE [LARGE SCALE GENOMIC DNA]</scope>
    <source>
        <strain evidence="12">IB14-021</strain>
    </source>
</reference>
<evidence type="ECO:0000313" key="13">
    <source>
        <dbReference type="Proteomes" id="UP001623349"/>
    </source>
</evidence>
<keyword evidence="13" id="KW-1185">Reference proteome</keyword>
<evidence type="ECO:0000256" key="10">
    <source>
        <dbReference type="SAM" id="Phobius"/>
    </source>
</evidence>
<feature type="transmembrane region" description="Helical" evidence="10">
    <location>
        <begin position="318"/>
        <end position="338"/>
    </location>
</feature>
<dbReference type="Gene3D" id="1.20.1250.20">
    <property type="entry name" value="MFS general substrate transporter like domains"/>
    <property type="match status" value="1"/>
</dbReference>
<evidence type="ECO:0000256" key="6">
    <source>
        <dbReference type="ARBA" id="ARBA00022989"/>
    </source>
</evidence>
<feature type="domain" description="Kazal-like" evidence="11">
    <location>
        <begin position="391"/>
        <end position="446"/>
    </location>
</feature>
<evidence type="ECO:0000256" key="3">
    <source>
        <dbReference type="ARBA" id="ARBA00022448"/>
    </source>
</evidence>
<evidence type="ECO:0000256" key="4">
    <source>
        <dbReference type="ARBA" id="ARBA00022475"/>
    </source>
</evidence>
<dbReference type="Pfam" id="PF07648">
    <property type="entry name" value="Kazal_2"/>
    <property type="match status" value="1"/>
</dbReference>
<dbReference type="InterPro" id="IPR002350">
    <property type="entry name" value="Kazal_dom"/>
</dbReference>
<dbReference type="InterPro" id="IPR004156">
    <property type="entry name" value="OATP"/>
</dbReference>
<keyword evidence="6 10" id="KW-1133">Transmembrane helix</keyword>
<dbReference type="InterPro" id="IPR036058">
    <property type="entry name" value="Kazal_dom_sf"/>
</dbReference>
<feature type="transmembrane region" description="Helical" evidence="10">
    <location>
        <begin position="108"/>
        <end position="131"/>
    </location>
</feature>
<dbReference type="SUPFAM" id="SSF100895">
    <property type="entry name" value="Kazal-type serine protease inhibitors"/>
    <property type="match status" value="1"/>
</dbReference>